<comment type="caution">
    <text evidence="1">The sequence shown here is derived from an EMBL/GenBank/DDBJ whole genome shotgun (WGS) entry which is preliminary data.</text>
</comment>
<organism evidence="1 2">
    <name type="scientific">Stephania yunnanensis</name>
    <dbReference type="NCBI Taxonomy" id="152371"/>
    <lineage>
        <taxon>Eukaryota</taxon>
        <taxon>Viridiplantae</taxon>
        <taxon>Streptophyta</taxon>
        <taxon>Embryophyta</taxon>
        <taxon>Tracheophyta</taxon>
        <taxon>Spermatophyta</taxon>
        <taxon>Magnoliopsida</taxon>
        <taxon>Ranunculales</taxon>
        <taxon>Menispermaceae</taxon>
        <taxon>Menispermoideae</taxon>
        <taxon>Cissampelideae</taxon>
        <taxon>Stephania</taxon>
    </lineage>
</organism>
<proteinExistence type="predicted"/>
<sequence length="77" mass="8543">MMSDDISSIPVEFFDATMAFYKKNFINISTHLIAPLGNSLNQIVSIKLDGTNFSLRKSIVVPLIEGCGLERLFFGIC</sequence>
<dbReference type="EMBL" id="JBBNAF010000006">
    <property type="protein sequence ID" value="KAK9134649.1"/>
    <property type="molecule type" value="Genomic_DNA"/>
</dbReference>
<gene>
    <name evidence="1" type="ORF">Syun_013979</name>
</gene>
<dbReference type="Proteomes" id="UP001420932">
    <property type="component" value="Unassembled WGS sequence"/>
</dbReference>
<accession>A0AAP0P951</accession>
<protein>
    <submittedName>
        <fullName evidence="1">Uncharacterized protein</fullName>
    </submittedName>
</protein>
<name>A0AAP0P951_9MAGN</name>
<evidence type="ECO:0000313" key="1">
    <source>
        <dbReference type="EMBL" id="KAK9134649.1"/>
    </source>
</evidence>
<evidence type="ECO:0000313" key="2">
    <source>
        <dbReference type="Proteomes" id="UP001420932"/>
    </source>
</evidence>
<reference evidence="1 2" key="1">
    <citation type="submission" date="2024-01" db="EMBL/GenBank/DDBJ databases">
        <title>Genome assemblies of Stephania.</title>
        <authorList>
            <person name="Yang L."/>
        </authorList>
    </citation>
    <scope>NUCLEOTIDE SEQUENCE [LARGE SCALE GENOMIC DNA]</scope>
    <source>
        <strain evidence="1">YNDBR</strain>
        <tissue evidence="1">Leaf</tissue>
    </source>
</reference>
<dbReference type="AlphaFoldDB" id="A0AAP0P951"/>
<keyword evidence="2" id="KW-1185">Reference proteome</keyword>